<protein>
    <recommendedName>
        <fullName evidence="3">Phage gp6-like head-tail connector protein</fullName>
    </recommendedName>
</protein>
<proteinExistence type="predicted"/>
<gene>
    <name evidence="1" type="ordered locus">Deba_3284</name>
</gene>
<dbReference type="Gene3D" id="1.10.3230.30">
    <property type="entry name" value="Phage gp6-like head-tail connector protein"/>
    <property type="match status" value="1"/>
</dbReference>
<dbReference type="EMBL" id="CP002085">
    <property type="protein sequence ID" value="ADK86637.1"/>
    <property type="molecule type" value="Genomic_DNA"/>
</dbReference>
<evidence type="ECO:0000313" key="1">
    <source>
        <dbReference type="EMBL" id="ADK86637.1"/>
    </source>
</evidence>
<sequence>MALSGDALTGLEAVKAYLAKTSDDDDTLLEGLIEAVSAQFNSFTGRKLRARDYHYDPTSPAHDPAAAVLAGSGYAELILPQYPVVGISELWLDNALLAPSAYAVDAAAGVLRRLSGVFGRGVANVRLAYRAGLEVVPADLSQAAVEQTVVRYQQSYAGQGRLGLLARTLADGSVSYRDGELLPQARAVLERYKSRGLL</sequence>
<dbReference type="eggNOG" id="ENOG5032SZJ">
    <property type="taxonomic scope" value="Bacteria"/>
</dbReference>
<evidence type="ECO:0000313" key="2">
    <source>
        <dbReference type="Proteomes" id="UP000009047"/>
    </source>
</evidence>
<dbReference type="AlphaFoldDB" id="E1QM52"/>
<dbReference type="CDD" id="cd08054">
    <property type="entry name" value="gp6"/>
    <property type="match status" value="1"/>
</dbReference>
<dbReference type="Proteomes" id="UP000009047">
    <property type="component" value="Chromosome"/>
</dbReference>
<dbReference type="HOGENOM" id="CLU_1376214_0_0_7"/>
<keyword evidence="2" id="KW-1185">Reference proteome</keyword>
<accession>E1QM52</accession>
<dbReference type="STRING" id="644282.Deba_3284"/>
<organism evidence="1 2">
    <name type="scientific">Desulfarculus baarsii (strain ATCC 33931 / DSM 2075 / LMG 7858 / VKM B-1802 / 2st14)</name>
    <dbReference type="NCBI Taxonomy" id="644282"/>
    <lineage>
        <taxon>Bacteria</taxon>
        <taxon>Pseudomonadati</taxon>
        <taxon>Thermodesulfobacteriota</taxon>
        <taxon>Desulfarculia</taxon>
        <taxon>Desulfarculales</taxon>
        <taxon>Desulfarculaceae</taxon>
        <taxon>Desulfarculus</taxon>
    </lineage>
</organism>
<name>E1QM52_DESB2</name>
<dbReference type="KEGG" id="dbr:Deba_3284"/>
<evidence type="ECO:0008006" key="3">
    <source>
        <dbReference type="Google" id="ProtNLM"/>
    </source>
</evidence>
<dbReference type="RefSeq" id="WP_013260073.1">
    <property type="nucleotide sequence ID" value="NC_014365.1"/>
</dbReference>
<dbReference type="OrthoDB" id="8590732at2"/>
<reference evidence="1 2" key="1">
    <citation type="journal article" date="2010" name="Stand. Genomic Sci.">
        <title>Complete genome sequence of Desulfarculus baarsii type strain (2st14).</title>
        <authorList>
            <person name="Sun H."/>
            <person name="Spring S."/>
            <person name="Lapidus A."/>
            <person name="Davenport K."/>
            <person name="Del Rio T.G."/>
            <person name="Tice H."/>
            <person name="Nolan M."/>
            <person name="Copeland A."/>
            <person name="Cheng J.F."/>
            <person name="Lucas S."/>
            <person name="Tapia R."/>
            <person name="Goodwin L."/>
            <person name="Pitluck S."/>
            <person name="Ivanova N."/>
            <person name="Pagani I."/>
            <person name="Mavromatis K."/>
            <person name="Ovchinnikova G."/>
            <person name="Pati A."/>
            <person name="Chen A."/>
            <person name="Palaniappan K."/>
            <person name="Hauser L."/>
            <person name="Chang Y.J."/>
            <person name="Jeffries C.D."/>
            <person name="Detter J.C."/>
            <person name="Han C."/>
            <person name="Rohde M."/>
            <person name="Brambilla E."/>
            <person name="Goker M."/>
            <person name="Woyke T."/>
            <person name="Bristow J."/>
            <person name="Eisen J.A."/>
            <person name="Markowitz V."/>
            <person name="Hugenholtz P."/>
            <person name="Kyrpides N.C."/>
            <person name="Klenk H.P."/>
            <person name="Land M."/>
        </authorList>
    </citation>
    <scope>NUCLEOTIDE SEQUENCE [LARGE SCALE GENOMIC DNA]</scope>
    <source>
        <strain evidence="2">ATCC 33931 / DSM 2075 / LMG 7858 / VKM B-1802 / 2st14</strain>
    </source>
</reference>